<organism evidence="1 2">
    <name type="scientific">Arachis hypogaea</name>
    <name type="common">Peanut</name>
    <dbReference type="NCBI Taxonomy" id="3818"/>
    <lineage>
        <taxon>Eukaryota</taxon>
        <taxon>Viridiplantae</taxon>
        <taxon>Streptophyta</taxon>
        <taxon>Embryophyta</taxon>
        <taxon>Tracheophyta</taxon>
        <taxon>Spermatophyta</taxon>
        <taxon>Magnoliopsida</taxon>
        <taxon>eudicotyledons</taxon>
        <taxon>Gunneridae</taxon>
        <taxon>Pentapetalae</taxon>
        <taxon>rosids</taxon>
        <taxon>fabids</taxon>
        <taxon>Fabales</taxon>
        <taxon>Fabaceae</taxon>
        <taxon>Papilionoideae</taxon>
        <taxon>50 kb inversion clade</taxon>
        <taxon>dalbergioids sensu lato</taxon>
        <taxon>Dalbergieae</taxon>
        <taxon>Pterocarpus clade</taxon>
        <taxon>Arachis</taxon>
    </lineage>
</organism>
<dbReference type="EMBL" id="SDMP01000017">
    <property type="protein sequence ID" value="RYQ98918.1"/>
    <property type="molecule type" value="Genomic_DNA"/>
</dbReference>
<keyword evidence="2" id="KW-1185">Reference proteome</keyword>
<evidence type="ECO:0000313" key="1">
    <source>
        <dbReference type="EMBL" id="RYQ98918.1"/>
    </source>
</evidence>
<dbReference type="Proteomes" id="UP000289738">
    <property type="component" value="Chromosome B07"/>
</dbReference>
<reference evidence="1 2" key="1">
    <citation type="submission" date="2019-01" db="EMBL/GenBank/DDBJ databases">
        <title>Sequencing of cultivated peanut Arachis hypogaea provides insights into genome evolution and oil improvement.</title>
        <authorList>
            <person name="Chen X."/>
        </authorList>
    </citation>
    <scope>NUCLEOTIDE SEQUENCE [LARGE SCALE GENOMIC DNA]</scope>
    <source>
        <strain evidence="2">cv. Fuhuasheng</strain>
        <tissue evidence="1">Leaves</tissue>
    </source>
</reference>
<proteinExistence type="predicted"/>
<comment type="caution">
    <text evidence="1">The sequence shown here is derived from an EMBL/GenBank/DDBJ whole genome shotgun (WGS) entry which is preliminary data.</text>
</comment>
<dbReference type="AlphaFoldDB" id="A0A444YAE7"/>
<gene>
    <name evidence="1" type="ORF">Ahy_B07g086748</name>
</gene>
<protein>
    <submittedName>
        <fullName evidence="1">Uncharacterized protein</fullName>
    </submittedName>
</protein>
<name>A0A444YAE7_ARAHY</name>
<accession>A0A444YAE7</accession>
<evidence type="ECO:0000313" key="2">
    <source>
        <dbReference type="Proteomes" id="UP000289738"/>
    </source>
</evidence>
<sequence>MLRRRACEGAKAKERKSAVASWLSGELLRARVVCGVTPCPCRRRALVPSREAAPRLESRTMEEVIDSVTGTMSHHRCCHQRKPLSLTQGTKLEEGRQRTREELFCEERAARVAAAGSDSVTLILHKLRLGEYKRDLYSLQKERENSQAMWSPKGKLIAILV</sequence>